<dbReference type="Pfam" id="PF22891">
    <property type="entry name" value="KH_PNO1_2nd"/>
    <property type="match status" value="1"/>
</dbReference>
<evidence type="ECO:0000256" key="1">
    <source>
        <dbReference type="ARBA" id="ARBA00022884"/>
    </source>
</evidence>
<dbReference type="Proteomes" id="UP000320766">
    <property type="component" value="Unassembled WGS sequence"/>
</dbReference>
<name>A0A520KVD7_9EURY</name>
<evidence type="ECO:0000259" key="3">
    <source>
        <dbReference type="SMART" id="SM00322"/>
    </source>
</evidence>
<keyword evidence="1 2" id="KW-0694">RNA-binding</keyword>
<dbReference type="InterPro" id="IPR036612">
    <property type="entry name" value="KH_dom_type_1_sf"/>
</dbReference>
<evidence type="ECO:0000313" key="5">
    <source>
        <dbReference type="Proteomes" id="UP000320766"/>
    </source>
</evidence>
<proteinExistence type="predicted"/>
<protein>
    <submittedName>
        <fullName evidence="4">RNA-processing protein</fullName>
    </submittedName>
</protein>
<feature type="domain" description="K Homology" evidence="3">
    <location>
        <begin position="1"/>
        <end position="66"/>
    </location>
</feature>
<dbReference type="PANTHER" id="PTHR12826">
    <property type="entry name" value="RIBONUCLEASE Y"/>
    <property type="match status" value="1"/>
</dbReference>
<gene>
    <name evidence="4" type="ORF">EF807_06840</name>
</gene>
<evidence type="ECO:0000313" key="4">
    <source>
        <dbReference type="EMBL" id="RZN67900.1"/>
    </source>
</evidence>
<dbReference type="GO" id="GO:0003723">
    <property type="term" value="F:RNA binding"/>
    <property type="evidence" value="ECO:0007669"/>
    <property type="project" value="UniProtKB-UniRule"/>
</dbReference>
<evidence type="ECO:0000256" key="2">
    <source>
        <dbReference type="PROSITE-ProRule" id="PRU00117"/>
    </source>
</evidence>
<dbReference type="AlphaFoldDB" id="A0A520KVD7"/>
<sequence length="177" mass="20165">METHVKIPLERVGIVIGKNGEVKKLIEEMGGVELKIDGEEGDVLIKYESGDLNFLKVKDVLYAIGRGFSPERAIKLFEDDMLMCDTITLMKMTKHDMQRIKGRIIGRDGKMREYMENVTGTMISVYGKTISTIGYSEEINSVEKAIEMLIDGSPHETVYRYLDKEKIKLRRTDMHGS</sequence>
<dbReference type="SUPFAM" id="SSF54791">
    <property type="entry name" value="Eukaryotic type KH-domain (KH-domain type I)"/>
    <property type="match status" value="2"/>
</dbReference>
<accession>A0A520KVD7</accession>
<dbReference type="SMART" id="SM00322">
    <property type="entry name" value="KH"/>
    <property type="match status" value="2"/>
</dbReference>
<dbReference type="NCBIfam" id="TIGR03665">
    <property type="entry name" value="arCOG04150"/>
    <property type="match status" value="1"/>
</dbReference>
<dbReference type="PROSITE" id="PS50084">
    <property type="entry name" value="KH_TYPE_1"/>
    <property type="match status" value="1"/>
</dbReference>
<feature type="domain" description="K Homology" evidence="3">
    <location>
        <begin position="86"/>
        <end position="151"/>
    </location>
</feature>
<dbReference type="Gene3D" id="3.30.1370.10">
    <property type="entry name" value="K Homology domain, type 1"/>
    <property type="match status" value="2"/>
</dbReference>
<reference evidence="4 5" key="1">
    <citation type="journal article" date="2019" name="Nat. Microbiol.">
        <title>Wide diversity of methane and short-chain alkane metabolisms in uncultured archaea.</title>
        <authorList>
            <person name="Borrel G."/>
            <person name="Adam P.S."/>
            <person name="McKay L.J."/>
            <person name="Chen L.X."/>
            <person name="Sierra-Garcia I.N."/>
            <person name="Sieber C.M."/>
            <person name="Letourneur Q."/>
            <person name="Ghozlane A."/>
            <person name="Andersen G.L."/>
            <person name="Li W.J."/>
            <person name="Hallam S.J."/>
            <person name="Muyzer G."/>
            <person name="de Oliveira V.M."/>
            <person name="Inskeep W.P."/>
            <person name="Banfield J.F."/>
            <person name="Gribaldo S."/>
        </authorList>
    </citation>
    <scope>NUCLEOTIDE SEQUENCE [LARGE SCALE GENOMIC DNA]</scope>
    <source>
        <strain evidence="4">NM1b</strain>
    </source>
</reference>
<dbReference type="InterPro" id="IPR055211">
    <property type="entry name" value="KH_PNO1_2nd"/>
</dbReference>
<dbReference type="EMBL" id="RXIL01000123">
    <property type="protein sequence ID" value="RZN67900.1"/>
    <property type="molecule type" value="Genomic_DNA"/>
</dbReference>
<dbReference type="InterPro" id="IPR004088">
    <property type="entry name" value="KH_dom_type_1"/>
</dbReference>
<dbReference type="Pfam" id="PF00013">
    <property type="entry name" value="KH_1"/>
    <property type="match status" value="1"/>
</dbReference>
<comment type="caution">
    <text evidence="4">The sequence shown here is derived from an EMBL/GenBank/DDBJ whole genome shotgun (WGS) entry which is preliminary data.</text>
</comment>
<dbReference type="PANTHER" id="PTHR12826:SF13">
    <property type="entry name" value="RNA-BINDING PROTEIN PNO1"/>
    <property type="match status" value="1"/>
</dbReference>
<organism evidence="4 5">
    <name type="scientific">Candidatus Methanolliviera hydrocarbonicum</name>
    <dbReference type="NCBI Taxonomy" id="2491085"/>
    <lineage>
        <taxon>Archaea</taxon>
        <taxon>Methanobacteriati</taxon>
        <taxon>Methanobacteriota</taxon>
        <taxon>Candidatus Methanoliparia</taxon>
        <taxon>Candidatus Methanoliparales</taxon>
        <taxon>Candidatus Methanollivieraceae</taxon>
        <taxon>Candidatus Methanolliviera</taxon>
    </lineage>
</organism>
<dbReference type="InterPro" id="IPR019964">
    <property type="entry name" value="KH_domain_protein_archaea"/>
</dbReference>
<dbReference type="InterPro" id="IPR004087">
    <property type="entry name" value="KH_dom"/>
</dbReference>